<protein>
    <submittedName>
        <fullName evidence="1">(Mediterranean fruit fly) hypothetical protein</fullName>
    </submittedName>
</protein>
<comment type="caution">
    <text evidence="1">The sequence shown here is derived from an EMBL/GenBank/DDBJ whole genome shotgun (WGS) entry which is preliminary data.</text>
</comment>
<gene>
    <name evidence="1" type="ORF">CCAP1982_LOCUS8632</name>
</gene>
<dbReference type="EMBL" id="CAJHJT010000012">
    <property type="protein sequence ID" value="CAD7000139.1"/>
    <property type="molecule type" value="Genomic_DNA"/>
</dbReference>
<proteinExistence type="predicted"/>
<organism evidence="1 2">
    <name type="scientific">Ceratitis capitata</name>
    <name type="common">Mediterranean fruit fly</name>
    <name type="synonym">Tephritis capitata</name>
    <dbReference type="NCBI Taxonomy" id="7213"/>
    <lineage>
        <taxon>Eukaryota</taxon>
        <taxon>Metazoa</taxon>
        <taxon>Ecdysozoa</taxon>
        <taxon>Arthropoda</taxon>
        <taxon>Hexapoda</taxon>
        <taxon>Insecta</taxon>
        <taxon>Pterygota</taxon>
        <taxon>Neoptera</taxon>
        <taxon>Endopterygota</taxon>
        <taxon>Diptera</taxon>
        <taxon>Brachycera</taxon>
        <taxon>Muscomorpha</taxon>
        <taxon>Tephritoidea</taxon>
        <taxon>Tephritidae</taxon>
        <taxon>Ceratitis</taxon>
        <taxon>Ceratitis</taxon>
    </lineage>
</organism>
<dbReference type="Proteomes" id="UP000606786">
    <property type="component" value="Unassembled WGS sequence"/>
</dbReference>
<keyword evidence="2" id="KW-1185">Reference proteome</keyword>
<name>A0A811UM59_CERCA</name>
<evidence type="ECO:0000313" key="2">
    <source>
        <dbReference type="Proteomes" id="UP000606786"/>
    </source>
</evidence>
<evidence type="ECO:0000313" key="1">
    <source>
        <dbReference type="EMBL" id="CAD7000139.1"/>
    </source>
</evidence>
<sequence>MRSRDEARRVALNPLRRGKKGIEAHCGQRSCQFLARKGGDGGGCEHLSAAGVVNSNSNNTNNKNNKYTYKQQQTSTMRRKCAVNQRQFNAIVAGCCGGVGDLARNNNSNNEQAVQMYATLTHAHANQSVTQFNA</sequence>
<dbReference type="AlphaFoldDB" id="A0A811UM59"/>
<accession>A0A811UM59</accession>
<reference evidence="1" key="1">
    <citation type="submission" date="2020-11" db="EMBL/GenBank/DDBJ databases">
        <authorList>
            <person name="Whitehead M."/>
        </authorList>
    </citation>
    <scope>NUCLEOTIDE SEQUENCE</scope>
    <source>
        <strain evidence="1">EGII</strain>
    </source>
</reference>